<dbReference type="Gene3D" id="1.50.10.20">
    <property type="match status" value="1"/>
</dbReference>
<keyword evidence="9" id="KW-0677">Repeat</keyword>
<sequence length="350" mass="38935">MTAASAECRVDLPLPIQKHVKFWKLHMSMLPTPYTKADDQRMTLAYFCLSALDLLGQVETTITEVEREQFKAWIYSQQLSQSQGGGFRGSPAAGASHATMTYTALLSLSILRDDFSRLDRQGISVHLRALQQSDGSFQSALGYPEKDVRFSYSAFAVAYMLNDWTMFDVPKAIEYLIRCQHYEGAFAQEPGLESHGGSTYCVIAALALAGQLDQIPHRPRLERWLLSRQAPGGGFQGRVEKDQDTCYSFWCGASLRILNLHAFVDGVSDAQWIFSAQSPMGGFAKVPGEHPDILHSYLSYVALAMHAEDDLREYNLPLTSVCAALNLSRSSLAWIYTQLWPSHPGAVLLP</sequence>
<evidence type="ECO:0000313" key="14">
    <source>
        <dbReference type="EMBL" id="SHO76952.1"/>
    </source>
</evidence>
<proteinExistence type="inferred from homology"/>
<feature type="domain" description="Prenyltransferase alpha-alpha toroid" evidence="13">
    <location>
        <begin position="16"/>
        <end position="313"/>
    </location>
</feature>
<dbReference type="InterPro" id="IPR045089">
    <property type="entry name" value="PGGT1B-like"/>
</dbReference>
<keyword evidence="7 14" id="KW-0808">Transferase</keyword>
<dbReference type="SUPFAM" id="SSF48239">
    <property type="entry name" value="Terpenoid cyclases/Protein prenyltransferases"/>
    <property type="match status" value="1"/>
</dbReference>
<dbReference type="OrthoDB" id="24893at2759"/>
<evidence type="ECO:0000256" key="7">
    <source>
        <dbReference type="ARBA" id="ARBA00022679"/>
    </source>
</evidence>
<dbReference type="STRING" id="1230383.A0A1M8A398"/>
<dbReference type="Proteomes" id="UP000186303">
    <property type="component" value="Chromosome 2"/>
</dbReference>
<organism evidence="14 15">
    <name type="scientific">Malassezia sympodialis (strain ATCC 42132)</name>
    <name type="common">Atopic eczema-associated yeast</name>
    <dbReference type="NCBI Taxonomy" id="1230383"/>
    <lineage>
        <taxon>Eukaryota</taxon>
        <taxon>Fungi</taxon>
        <taxon>Dikarya</taxon>
        <taxon>Basidiomycota</taxon>
        <taxon>Ustilaginomycotina</taxon>
        <taxon>Malasseziomycetes</taxon>
        <taxon>Malasseziales</taxon>
        <taxon>Malasseziaceae</taxon>
        <taxon>Malassezia</taxon>
    </lineage>
</organism>
<dbReference type="EC" id="2.5.1.59" evidence="4"/>
<name>A0A1M8A398_MALS4</name>
<dbReference type="PANTHER" id="PTHR11774:SF4">
    <property type="entry name" value="GERANYLGERANYL TRANSFERASE TYPE-1 SUBUNIT BETA"/>
    <property type="match status" value="1"/>
</dbReference>
<keyword evidence="15" id="KW-1185">Reference proteome</keyword>
<evidence type="ECO:0000259" key="13">
    <source>
        <dbReference type="Pfam" id="PF00432"/>
    </source>
</evidence>
<accession>A0A1M8A398</accession>
<dbReference type="CDD" id="cd02895">
    <property type="entry name" value="GGTase-I"/>
    <property type="match status" value="1"/>
</dbReference>
<evidence type="ECO:0000256" key="12">
    <source>
        <dbReference type="ARBA" id="ARBA00031713"/>
    </source>
</evidence>
<evidence type="ECO:0000256" key="9">
    <source>
        <dbReference type="ARBA" id="ARBA00022737"/>
    </source>
</evidence>
<reference evidence="15" key="1">
    <citation type="journal article" date="2017" name="Nucleic Acids Res.">
        <title>Proteogenomics produces comprehensive and highly accurate protein-coding gene annotation in a complete genome assembly of Malassezia sympodialis.</title>
        <authorList>
            <person name="Zhu Y."/>
            <person name="Engstroem P.G."/>
            <person name="Tellgren-Roth C."/>
            <person name="Baudo C.D."/>
            <person name="Kennell J.C."/>
            <person name="Sun S."/>
            <person name="Billmyre R.B."/>
            <person name="Schroeder M.S."/>
            <person name="Andersson A."/>
            <person name="Holm T."/>
            <person name="Sigurgeirsson B."/>
            <person name="Wu G."/>
            <person name="Sankaranarayanan S.R."/>
            <person name="Siddharthan R."/>
            <person name="Sanyal K."/>
            <person name="Lundeberg J."/>
            <person name="Nystedt B."/>
            <person name="Boekhout T."/>
            <person name="Dawson T.L. Jr."/>
            <person name="Heitman J."/>
            <person name="Scheynius A."/>
            <person name="Lehtioe J."/>
        </authorList>
    </citation>
    <scope>NUCLEOTIDE SEQUENCE [LARGE SCALE GENOMIC DNA]</scope>
    <source>
        <strain evidence="15">ATCC 42132</strain>
    </source>
</reference>
<dbReference type="AlphaFoldDB" id="A0A1M8A398"/>
<dbReference type="InterPro" id="IPR008930">
    <property type="entry name" value="Terpenoid_cyclase/PrenylTrfase"/>
</dbReference>
<dbReference type="PANTHER" id="PTHR11774">
    <property type="entry name" value="GERANYLGERANYL TRANSFERASE TYPE BETA SUBUNIT"/>
    <property type="match status" value="1"/>
</dbReference>
<dbReference type="EMBL" id="LT671822">
    <property type="protein sequence ID" value="SHO76952.1"/>
    <property type="molecule type" value="Genomic_DNA"/>
</dbReference>
<comment type="cofactor">
    <cofactor evidence="2">
        <name>Zn(2+)</name>
        <dbReference type="ChEBI" id="CHEBI:29105"/>
    </cofactor>
</comment>
<protein>
    <recommendedName>
        <fullName evidence="5">Geranylgeranyl transferase type-1 subunit beta</fullName>
        <ecNumber evidence="4">2.5.1.59</ecNumber>
    </recommendedName>
    <alternativeName>
        <fullName evidence="12">Geranylgeranyl transferase type I subunit beta</fullName>
    </alternativeName>
</protein>
<evidence type="ECO:0000256" key="11">
    <source>
        <dbReference type="ARBA" id="ARBA00022842"/>
    </source>
</evidence>
<evidence type="ECO:0000313" key="15">
    <source>
        <dbReference type="Proteomes" id="UP000186303"/>
    </source>
</evidence>
<dbReference type="GO" id="GO:0004662">
    <property type="term" value="F:CAAX-protein geranylgeranyltransferase activity"/>
    <property type="evidence" value="ECO:0007669"/>
    <property type="project" value="UniProtKB-EC"/>
</dbReference>
<evidence type="ECO:0000256" key="10">
    <source>
        <dbReference type="ARBA" id="ARBA00022833"/>
    </source>
</evidence>
<dbReference type="InterPro" id="IPR001330">
    <property type="entry name" value="Prenyltrans"/>
</dbReference>
<keyword evidence="6" id="KW-0637">Prenyltransferase</keyword>
<comment type="similarity">
    <text evidence="3">Belongs to the protein prenyltransferase subunit beta family.</text>
</comment>
<evidence type="ECO:0000256" key="6">
    <source>
        <dbReference type="ARBA" id="ARBA00022602"/>
    </source>
</evidence>
<dbReference type="Pfam" id="PF00432">
    <property type="entry name" value="Prenyltrans"/>
    <property type="match status" value="1"/>
</dbReference>
<dbReference type="InterPro" id="IPR041960">
    <property type="entry name" value="GGTase_I_beta"/>
</dbReference>
<evidence type="ECO:0000256" key="5">
    <source>
        <dbReference type="ARBA" id="ARBA00020603"/>
    </source>
</evidence>
<gene>
    <name evidence="14" type="ORF">MSYG_1291</name>
</gene>
<dbReference type="GO" id="GO:0005953">
    <property type="term" value="C:CAAX-protein geranylgeranyltransferase complex"/>
    <property type="evidence" value="ECO:0007669"/>
    <property type="project" value="InterPro"/>
</dbReference>
<keyword evidence="10" id="KW-0862">Zinc</keyword>
<comment type="cofactor">
    <cofactor evidence="1">
        <name>Mg(2+)</name>
        <dbReference type="ChEBI" id="CHEBI:18420"/>
    </cofactor>
</comment>
<keyword evidence="8" id="KW-0479">Metal-binding</keyword>
<dbReference type="OMA" id="RWCLMRQ"/>
<keyword evidence="11" id="KW-0460">Magnesium</keyword>
<evidence type="ECO:0000256" key="4">
    <source>
        <dbReference type="ARBA" id="ARBA00012700"/>
    </source>
</evidence>
<dbReference type="VEuPathDB" id="FungiDB:MSYG_1291"/>
<evidence type="ECO:0000256" key="3">
    <source>
        <dbReference type="ARBA" id="ARBA00010497"/>
    </source>
</evidence>
<dbReference type="GO" id="GO:0046872">
    <property type="term" value="F:metal ion binding"/>
    <property type="evidence" value="ECO:0007669"/>
    <property type="project" value="UniProtKB-KW"/>
</dbReference>
<evidence type="ECO:0000256" key="1">
    <source>
        <dbReference type="ARBA" id="ARBA00001946"/>
    </source>
</evidence>
<evidence type="ECO:0000256" key="8">
    <source>
        <dbReference type="ARBA" id="ARBA00022723"/>
    </source>
</evidence>
<evidence type="ECO:0000256" key="2">
    <source>
        <dbReference type="ARBA" id="ARBA00001947"/>
    </source>
</evidence>